<feature type="region of interest" description="Disordered" evidence="1">
    <location>
        <begin position="1"/>
        <end position="22"/>
    </location>
</feature>
<dbReference type="InterPro" id="IPR011009">
    <property type="entry name" value="Kinase-like_dom_sf"/>
</dbReference>
<dbReference type="InterPro" id="IPR052732">
    <property type="entry name" value="Cell-binding_unc_protein"/>
</dbReference>
<protein>
    <submittedName>
        <fullName evidence="2">Gluconate kinase</fullName>
    </submittedName>
</protein>
<dbReference type="GO" id="GO:0016301">
    <property type="term" value="F:kinase activity"/>
    <property type="evidence" value="ECO:0007669"/>
    <property type="project" value="UniProtKB-KW"/>
</dbReference>
<accession>A0A4U6QL59</accession>
<comment type="caution">
    <text evidence="2">The sequence shown here is derived from an EMBL/GenBank/DDBJ whole genome shotgun (WGS) entry which is preliminary data.</text>
</comment>
<organism evidence="2 3">
    <name type="scientific">Nakamurella flava</name>
    <dbReference type="NCBI Taxonomy" id="2576308"/>
    <lineage>
        <taxon>Bacteria</taxon>
        <taxon>Bacillati</taxon>
        <taxon>Actinomycetota</taxon>
        <taxon>Actinomycetes</taxon>
        <taxon>Nakamurellales</taxon>
        <taxon>Nakamurellaceae</taxon>
        <taxon>Nakamurella</taxon>
    </lineage>
</organism>
<dbReference type="Pfam" id="PF13671">
    <property type="entry name" value="AAA_33"/>
    <property type="match status" value="1"/>
</dbReference>
<dbReference type="SUPFAM" id="SSF56112">
    <property type="entry name" value="Protein kinase-like (PK-like)"/>
    <property type="match status" value="1"/>
</dbReference>
<dbReference type="Proteomes" id="UP000306985">
    <property type="component" value="Unassembled WGS sequence"/>
</dbReference>
<dbReference type="AlphaFoldDB" id="A0A4U6QL59"/>
<keyword evidence="3" id="KW-1185">Reference proteome</keyword>
<feature type="compositionally biased region" description="Gly residues" evidence="1">
    <location>
        <begin position="8"/>
        <end position="19"/>
    </location>
</feature>
<dbReference type="Gene3D" id="3.40.50.300">
    <property type="entry name" value="P-loop containing nucleotide triphosphate hydrolases"/>
    <property type="match status" value="1"/>
</dbReference>
<reference evidence="2 3" key="1">
    <citation type="submission" date="2019-05" db="EMBL/GenBank/DDBJ databases">
        <title>Nakamurella sp. N5BH11, whole genome shotgun sequence.</title>
        <authorList>
            <person name="Tuo L."/>
        </authorList>
    </citation>
    <scope>NUCLEOTIDE SEQUENCE [LARGE SCALE GENOMIC DNA]</scope>
    <source>
        <strain evidence="2 3">N5BH11</strain>
    </source>
</reference>
<evidence type="ECO:0000313" key="2">
    <source>
        <dbReference type="EMBL" id="TKV61213.1"/>
    </source>
</evidence>
<keyword evidence="2" id="KW-0808">Transferase</keyword>
<dbReference type="PANTHER" id="PTHR43883:SF1">
    <property type="entry name" value="GLUCONOKINASE"/>
    <property type="match status" value="1"/>
</dbReference>
<dbReference type="OrthoDB" id="9810277at2"/>
<dbReference type="InterPro" id="IPR027417">
    <property type="entry name" value="P-loop_NTPase"/>
</dbReference>
<gene>
    <name evidence="2" type="ORF">FDO65_06215</name>
</gene>
<dbReference type="SUPFAM" id="SSF52540">
    <property type="entry name" value="P-loop containing nucleoside triphosphate hydrolases"/>
    <property type="match status" value="1"/>
</dbReference>
<sequence>MTAWSSAGGTGGWGAGGPPTGQPWVAVRETHSGVVVLWGDRAVKFKKPVDLGYLDFRAVADRRRHCQREITLNRRLAPDVYLGVAEVSDPAGGPPEPAVVMRRLPEDARLTAVVRRGSGVRDVIDEIARMVASFHSTARRGATIDAQAMPAAISARWESTFADIARDGGDLLDVAHLRVVRDHVHDFLTGRERLFRSRITAGRVVDGHADLLCDDIFCLADGPRILDCLDFDDTLRYVDGLDDVACLAMDLEALGSQYAARYLFERYTAYAADPAPASLWHHYVAYRAFVRLKVACLRARDHDVDAGRTARTLLDCAVRHLRAGQVRLILVGGLPGSGKSTVAGGLADRLHAVLLSSDVLREQEVEPAAGPAPAPFGCGRYDRQHRDQVYQEIFRRAEVLLEMGETVVVDASFVDTGHRLLAERAAYRTFSRLVGLRCVAPPEVREQRLRDRPAGPSQATVDIARVMAKAADPWPDSIGLPTTGEPERTLDLALEVVCGGDRPMSAGDV</sequence>
<keyword evidence="2" id="KW-0418">Kinase</keyword>
<dbReference type="EMBL" id="SZZH01000001">
    <property type="protein sequence ID" value="TKV61213.1"/>
    <property type="molecule type" value="Genomic_DNA"/>
</dbReference>
<name>A0A4U6QL59_9ACTN</name>
<dbReference type="PANTHER" id="PTHR43883">
    <property type="entry name" value="SLR0207 PROTEIN"/>
    <property type="match status" value="1"/>
</dbReference>
<evidence type="ECO:0000313" key="3">
    <source>
        <dbReference type="Proteomes" id="UP000306985"/>
    </source>
</evidence>
<evidence type="ECO:0000256" key="1">
    <source>
        <dbReference type="SAM" id="MobiDB-lite"/>
    </source>
</evidence>
<proteinExistence type="predicted"/>